<dbReference type="PROSITE" id="PS50850">
    <property type="entry name" value="MFS"/>
    <property type="match status" value="1"/>
</dbReference>
<dbReference type="EC" id="6.2.1.20" evidence="6"/>
<keyword evidence="7" id="KW-1185">Reference proteome</keyword>
<dbReference type="KEGG" id="nja:NSJP_2163"/>
<dbReference type="STRING" id="1325564.NSJP_2163"/>
<feature type="transmembrane region" description="Helical" evidence="4">
    <location>
        <begin position="384"/>
        <end position="405"/>
    </location>
</feature>
<dbReference type="EMBL" id="LT828648">
    <property type="protein sequence ID" value="SLM48335.1"/>
    <property type="molecule type" value="Genomic_DNA"/>
</dbReference>
<dbReference type="SUPFAM" id="SSF56801">
    <property type="entry name" value="Acetyl-CoA synthetase-like"/>
    <property type="match status" value="1"/>
</dbReference>
<dbReference type="PROSITE" id="PS00455">
    <property type="entry name" value="AMP_BINDING"/>
    <property type="match status" value="1"/>
</dbReference>
<accession>A0A1W1I5S4</accession>
<dbReference type="Proteomes" id="UP000192042">
    <property type="component" value="Chromosome I"/>
</dbReference>
<evidence type="ECO:0000259" key="5">
    <source>
        <dbReference type="PROSITE" id="PS50850"/>
    </source>
</evidence>
<keyword evidence="3 4" id="KW-0472">Membrane</keyword>
<feature type="transmembrane region" description="Helical" evidence="4">
    <location>
        <begin position="266"/>
        <end position="283"/>
    </location>
</feature>
<dbReference type="EC" id="2.3.1.40" evidence="6"/>
<feature type="transmembrane region" description="Helical" evidence="4">
    <location>
        <begin position="354"/>
        <end position="378"/>
    </location>
</feature>
<feature type="transmembrane region" description="Helical" evidence="4">
    <location>
        <begin position="180"/>
        <end position="200"/>
    </location>
</feature>
<dbReference type="PANTHER" id="PTHR43767">
    <property type="entry name" value="LONG-CHAIN-FATTY-ACID--COA LIGASE"/>
    <property type="match status" value="1"/>
</dbReference>
<feature type="transmembrane region" description="Helical" evidence="4">
    <location>
        <begin position="113"/>
        <end position="132"/>
    </location>
</feature>
<dbReference type="GO" id="GO:0008779">
    <property type="term" value="F:acyl-[acyl-carrier-protein]-phospholipid O-acyltransferase activity"/>
    <property type="evidence" value="ECO:0007669"/>
    <property type="project" value="UniProtKB-EC"/>
</dbReference>
<proteinExistence type="predicted"/>
<evidence type="ECO:0000313" key="7">
    <source>
        <dbReference type="Proteomes" id="UP000192042"/>
    </source>
</evidence>
<dbReference type="Pfam" id="PF01553">
    <property type="entry name" value="Acyltransferase"/>
    <property type="match status" value="1"/>
</dbReference>
<sequence length="1137" mass="122145">MTDPSRHSLRGLLIAQFCGAFNDNAWKLMVALLSIRQLSAVLEPGPELEAASQAQTTLAFVVFTLPLALVSLVAGLLADRVSKRTVIIVMKSVEMLLMATATLALWLNPAGGILPLVVLGGMGVHSALFSPAKYGILAELVPHERLAAGNGRLEMWTFLAILTGTAAPGILMSLTGDALWLAPLALFGLSIVGFTAAWAIPRVPPARAHGGLADTLGGAWSALSKDRMLRLAVTGAVFFWTIASLFAQDILVYAKAVLGVSDWQSGLPLMMLSIGIGIGARLAGRLSQGRVEYGLIPLGALGVAVMLSAVGLFAPGLGVTLAMMVVLGTSSALIFVPLNALIQWRAPADRRGSVIAFENTCVFTGILLGSLGAGALAAGGVSTTGIFLATAALTVVGTGWALYLLPEALLRVILVIATNTLYRLRIRGHEQIPVSGGALLVPNHVSFVDGFLLIASLDRPVRFLVDQRYADQALLKPFMKRLGVIPISSEGGLRVVLRALREAGTAIERGELVCVFPEGQITRTGTLLPFRRGFERIMKGRTAPIIPVHLDRVWGSIFSFNNGRVLWKRPEQLPYPVTVSFGRPMPPETDIRGIRQAIRALGEEAWYLRKRDRLPLHRQFIKAARRHPFRFAMADQQRPHVSYFQALIGSIVLARRLSREWQGQERVGVLLPPTVAAALVNVAAPLCGKTTVNLNYTVGKTGLEAAVRMAGIRTIVSSKLFVEKAKLALPDGPDVIWLEDLRGSIRTAQKAVATILALAPARLIERACGAGAPLSMDDLTTIIFSSGSTGEPKGVMLSHFSVDANAQAASQVLHLFEQERVLGILPFFHSFGYLVFWLVMFNNAGLVFHPSPLDAAAIGELIRRYRITFLVTTPTFLQLYMKRCTPEQFSSLRVILTGAEKLPARLTQAVEDKFGIGPIEGYGVTECSPVIAVNCPDYRAAGYYQPGSRRGTVGQPLPGVSVRIVDPDTFAPSPDGTAGMLLVKGPNVMKGYLGRDDLTAQSMRDGWYITGDLALLDDDGFLTITDRLSRFSKIGGEMVPHGKVEEALHQAAGLDTQSFAVTGIPDSRKGEQLVVLHTVDEENIPSILAKLAAEGLPNLFIPARGNCLKVDALPVLGTGKMDLRSLKRMAMERLGGG</sequence>
<feature type="transmembrane region" description="Helical" evidence="4">
    <location>
        <begin position="153"/>
        <end position="174"/>
    </location>
</feature>
<dbReference type="InterPro" id="IPR002123">
    <property type="entry name" value="Plipid/glycerol_acylTrfase"/>
</dbReference>
<dbReference type="InterPro" id="IPR036259">
    <property type="entry name" value="MFS_trans_sf"/>
</dbReference>
<evidence type="ECO:0000313" key="6">
    <source>
        <dbReference type="EMBL" id="SLM48335.1"/>
    </source>
</evidence>
<keyword evidence="6" id="KW-0436">Ligase</keyword>
<keyword evidence="6" id="KW-0012">Acyltransferase</keyword>
<dbReference type="Gene3D" id="1.20.1250.20">
    <property type="entry name" value="MFS general substrate transporter like domains"/>
    <property type="match status" value="1"/>
</dbReference>
<dbReference type="Gene3D" id="3.30.300.30">
    <property type="match status" value="1"/>
</dbReference>
<dbReference type="SMART" id="SM00563">
    <property type="entry name" value="PlsC"/>
    <property type="match status" value="1"/>
</dbReference>
<dbReference type="InterPro" id="IPR050237">
    <property type="entry name" value="ATP-dep_AMP-bd_enzyme"/>
</dbReference>
<dbReference type="Pfam" id="PF07690">
    <property type="entry name" value="MFS_1"/>
    <property type="match status" value="1"/>
</dbReference>
<dbReference type="NCBIfam" id="NF006386">
    <property type="entry name" value="PRK08633.1"/>
    <property type="match status" value="1"/>
</dbReference>
<dbReference type="RefSeq" id="WP_080886736.1">
    <property type="nucleotide sequence ID" value="NZ_LT828648.1"/>
</dbReference>
<evidence type="ECO:0000256" key="2">
    <source>
        <dbReference type="ARBA" id="ARBA00022989"/>
    </source>
</evidence>
<keyword evidence="6" id="KW-0808">Transferase</keyword>
<reference evidence="6 7" key="1">
    <citation type="submission" date="2017-03" db="EMBL/GenBank/DDBJ databases">
        <authorList>
            <person name="Afonso C.L."/>
            <person name="Miller P.J."/>
            <person name="Scott M.A."/>
            <person name="Spackman E."/>
            <person name="Goraichik I."/>
            <person name="Dimitrov K.M."/>
            <person name="Suarez D.L."/>
            <person name="Swayne D.E."/>
        </authorList>
    </citation>
    <scope>NUCLEOTIDE SEQUENCE [LARGE SCALE GENOMIC DNA]</scope>
    <source>
        <strain evidence="6">Genome sequencing of Nitrospira japonica strain NJ11</strain>
    </source>
</reference>
<dbReference type="Gene3D" id="3.40.50.12780">
    <property type="entry name" value="N-terminal domain of ligase-like"/>
    <property type="match status" value="1"/>
</dbReference>
<dbReference type="InterPro" id="IPR011701">
    <property type="entry name" value="MFS"/>
</dbReference>
<dbReference type="GO" id="GO:0022857">
    <property type="term" value="F:transmembrane transporter activity"/>
    <property type="evidence" value="ECO:0007669"/>
    <property type="project" value="InterPro"/>
</dbReference>
<keyword evidence="1 4" id="KW-0812">Transmembrane</keyword>
<evidence type="ECO:0000256" key="4">
    <source>
        <dbReference type="SAM" id="Phobius"/>
    </source>
</evidence>
<feature type="transmembrane region" description="Helical" evidence="4">
    <location>
        <begin position="85"/>
        <end position="107"/>
    </location>
</feature>
<keyword evidence="2 4" id="KW-1133">Transmembrane helix</keyword>
<feature type="domain" description="Major facilitator superfamily (MFS) profile" evidence="5">
    <location>
        <begin position="8"/>
        <end position="409"/>
    </location>
</feature>
<dbReference type="PANTHER" id="PTHR43767:SF1">
    <property type="entry name" value="NONRIBOSOMAL PEPTIDE SYNTHASE PES1 (EUROFUNG)-RELATED"/>
    <property type="match status" value="1"/>
</dbReference>
<dbReference type="OrthoDB" id="9803968at2"/>
<protein>
    <submittedName>
        <fullName evidence="6">Putative fused MFS-type Permease and bifunctional Acyl-[acyl-carrier-protein]-phospholipid O-acyltransferase/Acyl-[acyl-carrier-protein] synthetase</fullName>
        <ecNumber evidence="6">2.3.1.40</ecNumber>
        <ecNumber evidence="6">6.2.1.20</ecNumber>
    </submittedName>
</protein>
<dbReference type="InterPro" id="IPR020845">
    <property type="entry name" value="AMP-binding_CS"/>
</dbReference>
<evidence type="ECO:0000256" key="3">
    <source>
        <dbReference type="ARBA" id="ARBA00023136"/>
    </source>
</evidence>
<dbReference type="InterPro" id="IPR020846">
    <property type="entry name" value="MFS_dom"/>
</dbReference>
<dbReference type="CDD" id="cd07989">
    <property type="entry name" value="LPLAT_AGPAT-like"/>
    <property type="match status" value="1"/>
</dbReference>
<dbReference type="GO" id="GO:0008922">
    <property type="term" value="F:long-chain fatty acid [acyl-carrier-protein] ligase activity"/>
    <property type="evidence" value="ECO:0007669"/>
    <property type="project" value="UniProtKB-EC"/>
</dbReference>
<dbReference type="AlphaFoldDB" id="A0A1W1I5S4"/>
<dbReference type="CDD" id="cd06173">
    <property type="entry name" value="MFS_MefA_like"/>
    <property type="match status" value="1"/>
</dbReference>
<gene>
    <name evidence="6" type="ORF">NSJP_2163</name>
</gene>
<dbReference type="SUPFAM" id="SSF103473">
    <property type="entry name" value="MFS general substrate transporter"/>
    <property type="match status" value="1"/>
</dbReference>
<dbReference type="Pfam" id="PF00501">
    <property type="entry name" value="AMP-binding"/>
    <property type="match status" value="1"/>
</dbReference>
<name>A0A1W1I5S4_9BACT</name>
<evidence type="ECO:0000256" key="1">
    <source>
        <dbReference type="ARBA" id="ARBA00022692"/>
    </source>
</evidence>
<dbReference type="InterPro" id="IPR000873">
    <property type="entry name" value="AMP-dep_synth/lig_dom"/>
</dbReference>
<dbReference type="InterPro" id="IPR042099">
    <property type="entry name" value="ANL_N_sf"/>
</dbReference>
<feature type="transmembrane region" description="Helical" evidence="4">
    <location>
        <begin position="231"/>
        <end position="254"/>
    </location>
</feature>
<dbReference type="SUPFAM" id="SSF69593">
    <property type="entry name" value="Glycerol-3-phosphate (1)-acyltransferase"/>
    <property type="match status" value="1"/>
</dbReference>
<feature type="transmembrane region" description="Helical" evidence="4">
    <location>
        <begin position="295"/>
        <end position="314"/>
    </location>
</feature>
<feature type="transmembrane region" description="Helical" evidence="4">
    <location>
        <begin position="58"/>
        <end position="78"/>
    </location>
</feature>
<organism evidence="6 7">
    <name type="scientific">Nitrospira japonica</name>
    <dbReference type="NCBI Taxonomy" id="1325564"/>
    <lineage>
        <taxon>Bacteria</taxon>
        <taxon>Pseudomonadati</taxon>
        <taxon>Nitrospirota</taxon>
        <taxon>Nitrospiria</taxon>
        <taxon>Nitrospirales</taxon>
        <taxon>Nitrospiraceae</taxon>
        <taxon>Nitrospira</taxon>
    </lineage>
</organism>
<feature type="transmembrane region" description="Helical" evidence="4">
    <location>
        <begin position="320"/>
        <end position="342"/>
    </location>
</feature>
<dbReference type="InterPro" id="IPR045851">
    <property type="entry name" value="AMP-bd_C_sf"/>
</dbReference>